<organism evidence="9 10">
    <name type="scientific">Portunus trituberculatus</name>
    <name type="common">Swimming crab</name>
    <name type="synonym">Neptunus trituberculatus</name>
    <dbReference type="NCBI Taxonomy" id="210409"/>
    <lineage>
        <taxon>Eukaryota</taxon>
        <taxon>Metazoa</taxon>
        <taxon>Ecdysozoa</taxon>
        <taxon>Arthropoda</taxon>
        <taxon>Crustacea</taxon>
        <taxon>Multicrustacea</taxon>
        <taxon>Malacostraca</taxon>
        <taxon>Eumalacostraca</taxon>
        <taxon>Eucarida</taxon>
        <taxon>Decapoda</taxon>
        <taxon>Pleocyemata</taxon>
        <taxon>Brachyura</taxon>
        <taxon>Eubrachyura</taxon>
        <taxon>Portunoidea</taxon>
        <taxon>Portunidae</taxon>
        <taxon>Portuninae</taxon>
        <taxon>Portunus</taxon>
    </lineage>
</organism>
<evidence type="ECO:0000313" key="10">
    <source>
        <dbReference type="Proteomes" id="UP000324222"/>
    </source>
</evidence>
<evidence type="ECO:0000256" key="5">
    <source>
        <dbReference type="ARBA" id="ARBA00023136"/>
    </source>
</evidence>
<dbReference type="GO" id="GO:0016020">
    <property type="term" value="C:membrane"/>
    <property type="evidence" value="ECO:0007669"/>
    <property type="project" value="UniProtKB-SubCell"/>
</dbReference>
<dbReference type="InterPro" id="IPR017452">
    <property type="entry name" value="GPCR_Rhodpsn_7TM"/>
</dbReference>
<dbReference type="SMR" id="A0A5B7H5Q7"/>
<dbReference type="PANTHER" id="PTHR47023">
    <property type="entry name" value="SEX PEPTIDE RECEPTOR"/>
    <property type="match status" value="1"/>
</dbReference>
<evidence type="ECO:0000256" key="7">
    <source>
        <dbReference type="SAM" id="Phobius"/>
    </source>
</evidence>
<keyword evidence="3 7" id="KW-0812">Transmembrane</keyword>
<dbReference type="InterPro" id="IPR019427">
    <property type="entry name" value="7TM_GPCR_serpentine_rcpt_Srw"/>
</dbReference>
<feature type="domain" description="G-protein coupled receptors family 1 profile" evidence="8">
    <location>
        <begin position="63"/>
        <end position="348"/>
    </location>
</feature>
<dbReference type="PANTHER" id="PTHR47023:SF1">
    <property type="entry name" value="SEX PEPTIDE RECEPTOR"/>
    <property type="match status" value="1"/>
</dbReference>
<evidence type="ECO:0000256" key="2">
    <source>
        <dbReference type="ARBA" id="ARBA00010663"/>
    </source>
</evidence>
<feature type="transmembrane region" description="Helical" evidence="7">
    <location>
        <begin position="285"/>
        <end position="309"/>
    </location>
</feature>
<evidence type="ECO:0000256" key="4">
    <source>
        <dbReference type="ARBA" id="ARBA00022989"/>
    </source>
</evidence>
<evidence type="ECO:0000256" key="3">
    <source>
        <dbReference type="ARBA" id="ARBA00022692"/>
    </source>
</evidence>
<keyword evidence="6" id="KW-0175">Coiled coil</keyword>
<feature type="coiled-coil region" evidence="6">
    <location>
        <begin position="248"/>
        <end position="275"/>
    </location>
</feature>
<dbReference type="AlphaFoldDB" id="A0A5B7H5Q7"/>
<dbReference type="PROSITE" id="PS50262">
    <property type="entry name" value="G_PROTEIN_RECEP_F1_2"/>
    <property type="match status" value="1"/>
</dbReference>
<dbReference type="Pfam" id="PF10324">
    <property type="entry name" value="7TM_GPCR_Srw"/>
    <property type="match status" value="1"/>
</dbReference>
<dbReference type="Proteomes" id="UP000324222">
    <property type="component" value="Unassembled WGS sequence"/>
</dbReference>
<dbReference type="PRINTS" id="PR00237">
    <property type="entry name" value="GPCRRHODOPSN"/>
</dbReference>
<dbReference type="CDD" id="cd14978">
    <property type="entry name" value="7tmA_FMRFamide_R-like"/>
    <property type="match status" value="1"/>
</dbReference>
<comment type="similarity">
    <text evidence="2">Belongs to the G-protein coupled receptor 1 family.</text>
</comment>
<comment type="subcellular location">
    <subcellularLocation>
        <location evidence="1">Membrane</location>
    </subcellularLocation>
</comment>
<feature type="transmembrane region" description="Helical" evidence="7">
    <location>
        <begin position="329"/>
        <end position="350"/>
    </location>
</feature>
<dbReference type="Gene3D" id="1.20.1070.10">
    <property type="entry name" value="Rhodopsin 7-helix transmembrane proteins"/>
    <property type="match status" value="1"/>
</dbReference>
<accession>A0A5B7H5Q7</accession>
<evidence type="ECO:0000256" key="6">
    <source>
        <dbReference type="SAM" id="Coils"/>
    </source>
</evidence>
<dbReference type="InterPro" id="IPR000276">
    <property type="entry name" value="GPCR_Rhodpsn"/>
</dbReference>
<feature type="transmembrane region" description="Helical" evidence="7">
    <location>
        <begin position="229"/>
        <end position="255"/>
    </location>
</feature>
<dbReference type="InterPro" id="IPR053071">
    <property type="entry name" value="GPCR1-related_rcpt"/>
</dbReference>
<dbReference type="EMBL" id="VSRR010022703">
    <property type="protein sequence ID" value="MPC64905.1"/>
    <property type="molecule type" value="Genomic_DNA"/>
</dbReference>
<protein>
    <submittedName>
        <fullName evidence="9">Sex peptide receptor</fullName>
    </submittedName>
</protein>
<keyword evidence="9" id="KW-0675">Receptor</keyword>
<reference evidence="9 10" key="1">
    <citation type="submission" date="2019-05" db="EMBL/GenBank/DDBJ databases">
        <title>Another draft genome of Portunus trituberculatus and its Hox gene families provides insights of decapod evolution.</title>
        <authorList>
            <person name="Jeong J.-H."/>
            <person name="Song I."/>
            <person name="Kim S."/>
            <person name="Choi T."/>
            <person name="Kim D."/>
            <person name="Ryu S."/>
            <person name="Kim W."/>
        </authorList>
    </citation>
    <scope>NUCLEOTIDE SEQUENCE [LARGE SCALE GENOMIC DNA]</scope>
    <source>
        <tissue evidence="9">Muscle</tissue>
    </source>
</reference>
<feature type="transmembrane region" description="Helical" evidence="7">
    <location>
        <begin position="164"/>
        <end position="182"/>
    </location>
</feature>
<keyword evidence="4 7" id="KW-1133">Transmembrane helix</keyword>
<feature type="transmembrane region" description="Helical" evidence="7">
    <location>
        <begin position="134"/>
        <end position="152"/>
    </location>
</feature>
<dbReference type="SUPFAM" id="SSF81321">
    <property type="entry name" value="Family A G protein-coupled receptor-like"/>
    <property type="match status" value="1"/>
</dbReference>
<evidence type="ECO:0000256" key="1">
    <source>
        <dbReference type="ARBA" id="ARBA00004370"/>
    </source>
</evidence>
<sequence length="401" mass="46287">MEENVTLDEAVCGDNFTLDGNITANTSMEPHHHLNVSGQYPLDLAVPLYGYAMPVLLLVTTVANTLIVAVLWQPHMRSPTNAVLMAMALSDMLTVLFPEPTFFYMYTLDNHAKPLHPPAACYAWYVLHEPIPNMFHTASIWLTVLLATQRYISVCHPSLAPRWCTQNIVTWAIVWVFFFAAIHQTPRVFENHYESMQIEWEGQCVWVCRVTYNSWVTTIKIDVYYPIYFWFRVVFVHLGPCTVLVVLNVLLFKALKEAQKRRKKLLNEKSSSKECRRLRDHNTTLMLIVVVSVFLVTEIPLAVITVLHIMSNSGLNIFSEQSYDSVMRFFIISNSFIIFSYPINFAIYCGMSRQFRETFRDLFVRGGSQSWRRMDSTRDSRGSMYNGPPRNCRSMTSETII</sequence>
<dbReference type="OrthoDB" id="5962323at2759"/>
<feature type="transmembrane region" description="Helical" evidence="7">
    <location>
        <begin position="84"/>
        <end position="106"/>
    </location>
</feature>
<evidence type="ECO:0000259" key="8">
    <source>
        <dbReference type="PROSITE" id="PS50262"/>
    </source>
</evidence>
<keyword evidence="10" id="KW-1185">Reference proteome</keyword>
<proteinExistence type="inferred from homology"/>
<evidence type="ECO:0000313" key="9">
    <source>
        <dbReference type="EMBL" id="MPC64905.1"/>
    </source>
</evidence>
<dbReference type="GO" id="GO:0008528">
    <property type="term" value="F:G protein-coupled peptide receptor activity"/>
    <property type="evidence" value="ECO:0007669"/>
    <property type="project" value="InterPro"/>
</dbReference>
<keyword evidence="5 7" id="KW-0472">Membrane</keyword>
<gene>
    <name evidence="9" type="primary">SPR_2</name>
    <name evidence="9" type="ORF">E2C01_059027</name>
</gene>
<name>A0A5B7H5Q7_PORTR</name>
<feature type="transmembrane region" description="Helical" evidence="7">
    <location>
        <begin position="48"/>
        <end position="72"/>
    </location>
</feature>
<comment type="caution">
    <text evidence="9">The sequence shown here is derived from an EMBL/GenBank/DDBJ whole genome shotgun (WGS) entry which is preliminary data.</text>
</comment>